<dbReference type="STRING" id="478744.SAMN05444359_1012"/>
<keyword evidence="2" id="KW-1185">Reference proteome</keyword>
<organism evidence="1 2">
    <name type="scientific">Neolewinella agarilytica</name>
    <dbReference type="NCBI Taxonomy" id="478744"/>
    <lineage>
        <taxon>Bacteria</taxon>
        <taxon>Pseudomonadati</taxon>
        <taxon>Bacteroidota</taxon>
        <taxon>Saprospiria</taxon>
        <taxon>Saprospirales</taxon>
        <taxon>Lewinellaceae</taxon>
        <taxon>Neolewinella</taxon>
    </lineage>
</organism>
<evidence type="ECO:0000313" key="1">
    <source>
        <dbReference type="EMBL" id="SEP55776.1"/>
    </source>
</evidence>
<dbReference type="InParanoid" id="A0A1H8YUG0"/>
<sequence>MKSLPPGQRAGSGPGFLFRWLYRFGIKGTIRDFEKATAAYKARVEEEE</sequence>
<dbReference type="EMBL" id="FOFB01000001">
    <property type="protein sequence ID" value="SEP55776.1"/>
    <property type="molecule type" value="Genomic_DNA"/>
</dbReference>
<dbReference type="Proteomes" id="UP000199021">
    <property type="component" value="Unassembled WGS sequence"/>
</dbReference>
<name>A0A1H8YUG0_9BACT</name>
<evidence type="ECO:0000313" key="2">
    <source>
        <dbReference type="Proteomes" id="UP000199021"/>
    </source>
</evidence>
<protein>
    <submittedName>
        <fullName evidence="1">Uncharacterized protein</fullName>
    </submittedName>
</protein>
<gene>
    <name evidence="1" type="ORF">SAMN05444359_1012</name>
</gene>
<accession>A0A1H8YUG0</accession>
<reference evidence="2" key="1">
    <citation type="submission" date="2016-10" db="EMBL/GenBank/DDBJ databases">
        <authorList>
            <person name="Varghese N."/>
            <person name="Submissions S."/>
        </authorList>
    </citation>
    <scope>NUCLEOTIDE SEQUENCE [LARGE SCALE GENOMIC DNA]</scope>
    <source>
        <strain evidence="2">DSM 24740</strain>
    </source>
</reference>
<dbReference type="AlphaFoldDB" id="A0A1H8YUG0"/>
<proteinExistence type="predicted"/>